<dbReference type="AlphaFoldDB" id="A0A0R3TY17"/>
<sequence>MEAQCRNAVYLMKYLKLKEPRKSLAVSQATLLSGDSTPEQSLAKESNGSPTRIEVPGADPGHVKALGRRLRAINLATSIWKKGSRCFFDCHFSHRRTARNSIAIDQFSEMMESFTTDHPGAAVNEGSTGSASAQTATTIATLSPETLLRRLARSISTRLAYKRCLLENSTQRLEELKKETEVVRNVLRKVITDALPQMRSDEDVFYFHIPQATSSTTPQKEMEVEMVVSQVASSNIHPFHHHHQHQHHHQHNNLNNHNSSEPSATTSVTSNLLPRLDRLISSQAAVLELICQLTRRLYCLDRKIAECLANRLTPSGKKGEDAKDLNETDAVLVGSDDILSYASAYLKFRHIRQFAGGREISLFELAMT</sequence>
<gene>
    <name evidence="3" type="ORF">HNAJ_LOCUS12740</name>
</gene>
<dbReference type="WBParaSite" id="HNAJ_0001276401-mRNA-1">
    <property type="protein sequence ID" value="HNAJ_0001276401-mRNA-1"/>
    <property type="gene ID" value="HNAJ_0001276401"/>
</dbReference>
<feature type="coiled-coil region" evidence="1">
    <location>
        <begin position="159"/>
        <end position="186"/>
    </location>
</feature>
<reference evidence="5" key="1">
    <citation type="submission" date="2017-02" db="UniProtKB">
        <authorList>
            <consortium name="WormBaseParasite"/>
        </authorList>
    </citation>
    <scope>IDENTIFICATION</scope>
</reference>
<organism evidence="5">
    <name type="scientific">Rodentolepis nana</name>
    <name type="common">Dwarf tapeworm</name>
    <name type="synonym">Hymenolepis nana</name>
    <dbReference type="NCBI Taxonomy" id="102285"/>
    <lineage>
        <taxon>Eukaryota</taxon>
        <taxon>Metazoa</taxon>
        <taxon>Spiralia</taxon>
        <taxon>Lophotrochozoa</taxon>
        <taxon>Platyhelminthes</taxon>
        <taxon>Cestoda</taxon>
        <taxon>Eucestoda</taxon>
        <taxon>Cyclophyllidea</taxon>
        <taxon>Hymenolepididae</taxon>
        <taxon>Rodentolepis</taxon>
    </lineage>
</organism>
<protein>
    <submittedName>
        <fullName evidence="3 5">Uncharacterized protein</fullName>
    </submittedName>
</protein>
<keyword evidence="1" id="KW-0175">Coiled coil</keyword>
<evidence type="ECO:0000313" key="5">
    <source>
        <dbReference type="WBParaSite" id="HNAJ_0001276401-mRNA-1"/>
    </source>
</evidence>
<evidence type="ECO:0000256" key="2">
    <source>
        <dbReference type="SAM" id="MobiDB-lite"/>
    </source>
</evidence>
<dbReference type="OrthoDB" id="6278978at2759"/>
<feature type="compositionally biased region" description="Polar residues" evidence="2">
    <location>
        <begin position="259"/>
        <end position="268"/>
    </location>
</feature>
<reference evidence="3 4" key="2">
    <citation type="submission" date="2018-11" db="EMBL/GenBank/DDBJ databases">
        <authorList>
            <consortium name="Pathogen Informatics"/>
        </authorList>
    </citation>
    <scope>NUCLEOTIDE SEQUENCE [LARGE SCALE GENOMIC DNA]</scope>
</reference>
<evidence type="ECO:0000313" key="3">
    <source>
        <dbReference type="EMBL" id="VDO13956.1"/>
    </source>
</evidence>
<evidence type="ECO:0000313" key="4">
    <source>
        <dbReference type="Proteomes" id="UP000278807"/>
    </source>
</evidence>
<proteinExistence type="predicted"/>
<accession>A0A0R3TY17</accession>
<feature type="region of interest" description="Disordered" evidence="2">
    <location>
        <begin position="240"/>
        <end position="268"/>
    </location>
</feature>
<feature type="region of interest" description="Disordered" evidence="2">
    <location>
        <begin position="35"/>
        <end position="59"/>
    </location>
</feature>
<dbReference type="EMBL" id="UZAE01014606">
    <property type="protein sequence ID" value="VDO13956.1"/>
    <property type="molecule type" value="Genomic_DNA"/>
</dbReference>
<feature type="compositionally biased region" description="Basic residues" evidence="2">
    <location>
        <begin position="240"/>
        <end position="251"/>
    </location>
</feature>
<feature type="compositionally biased region" description="Polar residues" evidence="2">
    <location>
        <begin position="35"/>
        <end position="50"/>
    </location>
</feature>
<keyword evidence="4" id="KW-1185">Reference proteome</keyword>
<evidence type="ECO:0000256" key="1">
    <source>
        <dbReference type="SAM" id="Coils"/>
    </source>
</evidence>
<name>A0A0R3TY17_RODNA</name>
<dbReference type="Proteomes" id="UP000278807">
    <property type="component" value="Unassembled WGS sequence"/>
</dbReference>